<dbReference type="GO" id="GO:0006357">
    <property type="term" value="P:regulation of transcription by RNA polymerase II"/>
    <property type="evidence" value="ECO:0007669"/>
    <property type="project" value="UniProtKB-UniRule"/>
</dbReference>
<keyword evidence="7 11" id="KW-0805">Transcription regulation</keyword>
<dbReference type="STRING" id="671144.I4Y9L8"/>
<dbReference type="InterPro" id="IPR013083">
    <property type="entry name" value="Znf_RING/FYVE/PHD"/>
</dbReference>
<feature type="region of interest" description="Disordered" evidence="13">
    <location>
        <begin position="1"/>
        <end position="43"/>
    </location>
</feature>
<evidence type="ECO:0000256" key="2">
    <source>
        <dbReference type="ARBA" id="ARBA00006092"/>
    </source>
</evidence>
<comment type="function">
    <text evidence="11">Component of the general transcription and DNA repair factor IIH (TFIIH) core complex, which is involved in general and transcription-coupled nucleotide excision repair (NER) of damaged DNA and, when complexed to TFIIK, in RNA transcription by RNA polymerase II.</text>
</comment>
<dbReference type="InterPro" id="IPR004595">
    <property type="entry name" value="TFIIH_C1-like_dom"/>
</dbReference>
<dbReference type="InterPro" id="IPR002035">
    <property type="entry name" value="VWF_A"/>
</dbReference>
<feature type="compositionally biased region" description="Basic and acidic residues" evidence="13">
    <location>
        <begin position="1"/>
        <end position="10"/>
    </location>
</feature>
<dbReference type="InterPro" id="IPR012170">
    <property type="entry name" value="TFIIH_SSL1/p44"/>
</dbReference>
<evidence type="ECO:0000256" key="9">
    <source>
        <dbReference type="ARBA" id="ARBA00023204"/>
    </source>
</evidence>
<dbReference type="Pfam" id="PF04056">
    <property type="entry name" value="Ssl1"/>
    <property type="match status" value="1"/>
</dbReference>
<dbReference type="GO" id="GO:0006351">
    <property type="term" value="P:DNA-templated transcription"/>
    <property type="evidence" value="ECO:0007669"/>
    <property type="project" value="InterPro"/>
</dbReference>
<dbReference type="Proteomes" id="UP000005242">
    <property type="component" value="Unassembled WGS sequence"/>
</dbReference>
<dbReference type="InterPro" id="IPR046349">
    <property type="entry name" value="C1-like_sf"/>
</dbReference>
<evidence type="ECO:0000256" key="4">
    <source>
        <dbReference type="ARBA" id="ARBA00022763"/>
    </source>
</evidence>
<evidence type="ECO:0000256" key="6">
    <source>
        <dbReference type="ARBA" id="ARBA00022833"/>
    </source>
</evidence>
<dbReference type="SUPFAM" id="SSF57889">
    <property type="entry name" value="Cysteine-rich domain"/>
    <property type="match status" value="1"/>
</dbReference>
<evidence type="ECO:0000256" key="13">
    <source>
        <dbReference type="SAM" id="MobiDB-lite"/>
    </source>
</evidence>
<dbReference type="RefSeq" id="XP_006959195.1">
    <property type="nucleotide sequence ID" value="XM_006959133.1"/>
</dbReference>
<comment type="subcellular location">
    <subcellularLocation>
        <location evidence="1 11">Nucleus</location>
    </subcellularLocation>
</comment>
<keyword evidence="4" id="KW-0227">DNA damage</keyword>
<keyword evidence="9" id="KW-0234">DNA repair</keyword>
<dbReference type="GO" id="GO:0005675">
    <property type="term" value="C:transcription factor TFIIH holo complex"/>
    <property type="evidence" value="ECO:0007669"/>
    <property type="project" value="UniProtKB-UniRule"/>
</dbReference>
<dbReference type="FunFam" id="3.40.50.410:FF:000015">
    <property type="entry name" value="General transcription factor IIH subunit 2"/>
    <property type="match status" value="1"/>
</dbReference>
<evidence type="ECO:0000256" key="12">
    <source>
        <dbReference type="PIRSR" id="PIRSR015919-1"/>
    </source>
</evidence>
<dbReference type="OrthoDB" id="284275at2759"/>
<dbReference type="Gene3D" id="3.40.50.410">
    <property type="entry name" value="von Willebrand factor, type A domain"/>
    <property type="match status" value="1"/>
</dbReference>
<dbReference type="GO" id="GO:0000439">
    <property type="term" value="C:transcription factor TFIIH core complex"/>
    <property type="evidence" value="ECO:0007669"/>
    <property type="project" value="UniProtKB-UniRule"/>
</dbReference>
<proteinExistence type="inferred from homology"/>
<dbReference type="InterPro" id="IPR007198">
    <property type="entry name" value="Ssl1-like"/>
</dbReference>
<name>I4Y9L8_WALMC</name>
<dbReference type="SMART" id="SM01047">
    <property type="entry name" value="C1_4"/>
    <property type="match status" value="1"/>
</dbReference>
<sequence>MSRDSRSHNEEYDENSDDSDILDADDGDFDQTNSKSKQKETGYSWESEYKRSWDVVAEDESGSLTTSVNAFIERNKRRRRHGGIPIQRAIIRHNLLVLDLSLAMSDRDMRPNRFLLSLEYAREYVKEYFDQNPIGQMGAIGMRSGVAEWICKMSGSQHDLVKSLQNKNKLEPNGEPSLQNALEMARASMAHLPTHASREIVVVFGSLTTCDPGNIHDTLRALIRDKIRVNIISLAAEVRILREVAEKTGGTLSVALDEGHYKDVLFETVPPPAVHTAKALNTVEQGGGSVDESDLMQMGFAVRLPYTAPLTLCACHSELRRQGYICPRCGSKLCDIPTDCAVCDLVVVSSPHLARSYHHLFPVPDWAVVNPQAITETSDTRCFGCRQVFPPVAQSMTLPTPTAATVSANISATGRYRCPKCMHDFCSECDIYCHETLHVCPGCQ</sequence>
<dbReference type="FunCoup" id="I4Y9L8">
    <property type="interactions" value="321"/>
</dbReference>
<protein>
    <recommendedName>
        <fullName evidence="11">General transcription and DNA repair factor IIH</fullName>
    </recommendedName>
</protein>
<evidence type="ECO:0000313" key="15">
    <source>
        <dbReference type="EMBL" id="EIM20660.1"/>
    </source>
</evidence>
<evidence type="ECO:0000313" key="16">
    <source>
        <dbReference type="Proteomes" id="UP000005242"/>
    </source>
</evidence>
<comment type="similarity">
    <text evidence="2 11">Belongs to the GTF2H2 family.</text>
</comment>
<feature type="zinc finger region" description="C4-type" evidence="12">
    <location>
        <begin position="326"/>
        <end position="343"/>
    </location>
</feature>
<dbReference type="GeneID" id="18472701"/>
<dbReference type="OMA" id="INWVEVP"/>
<dbReference type="InterPro" id="IPR013087">
    <property type="entry name" value="Znf_C2H2_type"/>
</dbReference>
<dbReference type="PROSITE" id="PS00028">
    <property type="entry name" value="ZINC_FINGER_C2H2_1"/>
    <property type="match status" value="1"/>
</dbReference>
<dbReference type="PANTHER" id="PTHR12695">
    <property type="entry name" value="GENERAL TRANSCRIPTION FACTOR IIH SUBUNIT 2"/>
    <property type="match status" value="1"/>
</dbReference>
<organism evidence="15 16">
    <name type="scientific">Wallemia mellicola (strain ATCC MYA-4683 / CBS 633.66)</name>
    <name type="common">Wallemia sebi (CBS 633.66)</name>
    <dbReference type="NCBI Taxonomy" id="671144"/>
    <lineage>
        <taxon>Eukaryota</taxon>
        <taxon>Fungi</taxon>
        <taxon>Dikarya</taxon>
        <taxon>Basidiomycota</taxon>
        <taxon>Wallemiomycotina</taxon>
        <taxon>Wallemiomycetes</taxon>
        <taxon>Wallemiales</taxon>
        <taxon>Wallemiaceae</taxon>
        <taxon>Wallemia</taxon>
    </lineage>
</organism>
<evidence type="ECO:0000256" key="8">
    <source>
        <dbReference type="ARBA" id="ARBA00023163"/>
    </source>
</evidence>
<dbReference type="Pfam" id="PF07975">
    <property type="entry name" value="C1_4"/>
    <property type="match status" value="1"/>
</dbReference>
<evidence type="ECO:0000256" key="1">
    <source>
        <dbReference type="ARBA" id="ARBA00004123"/>
    </source>
</evidence>
<dbReference type="GO" id="GO:0008270">
    <property type="term" value="F:zinc ion binding"/>
    <property type="evidence" value="ECO:0007669"/>
    <property type="project" value="UniProtKB-UniRule"/>
</dbReference>
<evidence type="ECO:0000256" key="3">
    <source>
        <dbReference type="ARBA" id="ARBA00022723"/>
    </source>
</evidence>
<evidence type="ECO:0000256" key="11">
    <source>
        <dbReference type="PIRNR" id="PIRNR015919"/>
    </source>
</evidence>
<accession>I4Y9L8</accession>
<dbReference type="PIRSF" id="PIRSF015919">
    <property type="entry name" value="TFIIH_SSL1"/>
    <property type="match status" value="1"/>
</dbReference>
<dbReference type="AlphaFoldDB" id="I4Y9L8"/>
<keyword evidence="5" id="KW-0863">Zinc-finger</keyword>
<dbReference type="HOGENOM" id="CLU_028556_1_1_1"/>
<dbReference type="PROSITE" id="PS50234">
    <property type="entry name" value="VWFA"/>
    <property type="match status" value="1"/>
</dbReference>
<keyword evidence="10 11" id="KW-0539">Nucleus</keyword>
<dbReference type="eggNOG" id="KOG2807">
    <property type="taxonomic scope" value="Eukaryota"/>
</dbReference>
<reference evidence="15 16" key="1">
    <citation type="journal article" date="2012" name="Fungal Genet. Biol.">
        <title>The genome of the xerotolerant mold Wallemia sebi reveals adaptations to osmotic stress and suggests cryptic sexual reproduction.</title>
        <authorList>
            <person name="Padamsee M."/>
            <person name="Kumar T.K.A."/>
            <person name="Riley R."/>
            <person name="Binder M."/>
            <person name="Boyd A."/>
            <person name="Calvo A.M."/>
            <person name="Furukawa K."/>
            <person name="Hesse C."/>
            <person name="Hohmann S."/>
            <person name="James T.Y."/>
            <person name="LaButti K."/>
            <person name="Lapidus A."/>
            <person name="Lindquist E."/>
            <person name="Lucas S."/>
            <person name="Miller K."/>
            <person name="Shantappa S."/>
            <person name="Grigoriev I.V."/>
            <person name="Hibbett D.S."/>
            <person name="McLaughlin D.J."/>
            <person name="Spatafora J.W."/>
            <person name="Aime M.C."/>
        </authorList>
    </citation>
    <scope>NUCLEOTIDE SEQUENCE [LARGE SCALE GENOMIC DNA]</scope>
    <source>
        <strain evidence="16">ATCC MYA-4683 / CBS 633.66</strain>
    </source>
</reference>
<dbReference type="InParanoid" id="I4Y9L8"/>
<keyword evidence="16" id="KW-1185">Reference proteome</keyword>
<feature type="domain" description="VWFA" evidence="14">
    <location>
        <begin position="93"/>
        <end position="269"/>
    </location>
</feature>
<evidence type="ECO:0000256" key="10">
    <source>
        <dbReference type="ARBA" id="ARBA00023242"/>
    </source>
</evidence>
<dbReference type="InterPro" id="IPR036465">
    <property type="entry name" value="vWFA_dom_sf"/>
</dbReference>
<dbReference type="SUPFAM" id="SSF53300">
    <property type="entry name" value="vWA-like"/>
    <property type="match status" value="1"/>
</dbReference>
<evidence type="ECO:0000256" key="7">
    <source>
        <dbReference type="ARBA" id="ARBA00023015"/>
    </source>
</evidence>
<dbReference type="EMBL" id="JH668237">
    <property type="protein sequence ID" value="EIM20660.1"/>
    <property type="molecule type" value="Genomic_DNA"/>
</dbReference>
<dbReference type="KEGG" id="wse:WALSEDRAFT_54919"/>
<keyword evidence="6 11" id="KW-0862">Zinc</keyword>
<feature type="compositionally biased region" description="Acidic residues" evidence="13">
    <location>
        <begin position="11"/>
        <end position="29"/>
    </location>
</feature>
<dbReference type="Gene3D" id="3.30.40.10">
    <property type="entry name" value="Zinc/RING finger domain, C3HC4 (zinc finger)"/>
    <property type="match status" value="1"/>
</dbReference>
<dbReference type="GO" id="GO:0006289">
    <property type="term" value="P:nucleotide-excision repair"/>
    <property type="evidence" value="ECO:0007669"/>
    <property type="project" value="UniProtKB-UniRule"/>
</dbReference>
<dbReference type="PANTHER" id="PTHR12695:SF2">
    <property type="entry name" value="GENERAL TRANSCRIPTION FACTOR IIH SUBUNIT 2-RELATED"/>
    <property type="match status" value="1"/>
</dbReference>
<evidence type="ECO:0000259" key="14">
    <source>
        <dbReference type="PROSITE" id="PS50234"/>
    </source>
</evidence>
<evidence type="ECO:0000256" key="5">
    <source>
        <dbReference type="ARBA" id="ARBA00022771"/>
    </source>
</evidence>
<dbReference type="NCBIfam" id="TIGR00622">
    <property type="entry name" value="ssl1"/>
    <property type="match status" value="1"/>
</dbReference>
<keyword evidence="8 11" id="KW-0804">Transcription</keyword>
<keyword evidence="3 11" id="KW-0479">Metal-binding</keyword>
<gene>
    <name evidence="15" type="ORF">WALSEDRAFT_54919</name>
</gene>